<feature type="non-terminal residue" evidence="1">
    <location>
        <position position="121"/>
    </location>
</feature>
<accession>A0A382F977</accession>
<dbReference type="EMBL" id="UINC01048562">
    <property type="protein sequence ID" value="SVB59235.1"/>
    <property type="molecule type" value="Genomic_DNA"/>
</dbReference>
<name>A0A382F977_9ZZZZ</name>
<protein>
    <submittedName>
        <fullName evidence="1">Uncharacterized protein</fullName>
    </submittedName>
</protein>
<sequence length="121" mass="14327">MDYSDKNVLKEKARNFVKEKGCLNKKIFYEICRWKSTRQTKRYQENNEADIKEITKFAFSTKSERLRIDSLTILSGVQYPTASALLHICFKNRYPILDFRALWSLSVDISKVTINYELWSS</sequence>
<dbReference type="AlphaFoldDB" id="A0A382F977"/>
<evidence type="ECO:0000313" key="1">
    <source>
        <dbReference type="EMBL" id="SVB59235.1"/>
    </source>
</evidence>
<reference evidence="1" key="1">
    <citation type="submission" date="2018-05" db="EMBL/GenBank/DDBJ databases">
        <authorList>
            <person name="Lanie J.A."/>
            <person name="Ng W.-L."/>
            <person name="Kazmierczak K.M."/>
            <person name="Andrzejewski T.M."/>
            <person name="Davidsen T.M."/>
            <person name="Wayne K.J."/>
            <person name="Tettelin H."/>
            <person name="Glass J.I."/>
            <person name="Rusch D."/>
            <person name="Podicherti R."/>
            <person name="Tsui H.-C.T."/>
            <person name="Winkler M.E."/>
        </authorList>
    </citation>
    <scope>NUCLEOTIDE SEQUENCE</scope>
</reference>
<gene>
    <name evidence="1" type="ORF">METZ01_LOCUS212089</name>
</gene>
<organism evidence="1">
    <name type="scientific">marine metagenome</name>
    <dbReference type="NCBI Taxonomy" id="408172"/>
    <lineage>
        <taxon>unclassified sequences</taxon>
        <taxon>metagenomes</taxon>
        <taxon>ecological metagenomes</taxon>
    </lineage>
</organism>
<proteinExistence type="predicted"/>